<organism evidence="1 2">
    <name type="scientific">Borrelia duttonii CR2A</name>
    <dbReference type="NCBI Taxonomy" id="1432657"/>
    <lineage>
        <taxon>Bacteria</taxon>
        <taxon>Pseudomonadati</taxon>
        <taxon>Spirochaetota</taxon>
        <taxon>Spirochaetia</taxon>
        <taxon>Spirochaetales</taxon>
        <taxon>Borreliaceae</taxon>
        <taxon>Borrelia</taxon>
    </lineage>
</organism>
<dbReference type="EMBL" id="AZIT01000053">
    <property type="protein sequence ID" value="ETZ17409.1"/>
    <property type="molecule type" value="Genomic_DNA"/>
</dbReference>
<sequence length="34" mass="4028">MKTINFTLILLLLMSNCEQDNNINDDIEYIQLQL</sequence>
<comment type="caution">
    <text evidence="1">The sequence shown here is derived from an EMBL/GenBank/DDBJ whole genome shotgun (WGS) entry which is preliminary data.</text>
</comment>
<gene>
    <name evidence="1" type="ORF">BDCR2A_01675</name>
</gene>
<reference evidence="1 2" key="1">
    <citation type="submission" date="2013-12" db="EMBL/GenBank/DDBJ databases">
        <title>Comparative genomics of relapsing fever spirochetes.</title>
        <authorList>
            <person name="Schwan T.G."/>
            <person name="Raffel S.J."/>
            <person name="Porcella S.F."/>
        </authorList>
    </citation>
    <scope>NUCLEOTIDE SEQUENCE [LARGE SCALE GENOMIC DNA]</scope>
    <source>
        <strain evidence="1 2">CR2A</strain>
    </source>
</reference>
<accession>W6TJP9</accession>
<dbReference type="Proteomes" id="UP000019148">
    <property type="component" value="Unassembled WGS sequence"/>
</dbReference>
<protein>
    <submittedName>
        <fullName evidence="1">Lipoprotein</fullName>
    </submittedName>
</protein>
<evidence type="ECO:0000313" key="2">
    <source>
        <dbReference type="Proteomes" id="UP000019148"/>
    </source>
</evidence>
<proteinExistence type="predicted"/>
<dbReference type="AlphaFoldDB" id="W6TJP9"/>
<keyword evidence="1" id="KW-0449">Lipoprotein</keyword>
<evidence type="ECO:0000313" key="1">
    <source>
        <dbReference type="EMBL" id="ETZ17409.1"/>
    </source>
</evidence>
<name>W6TJP9_9SPIR</name>